<organism evidence="2 3">
    <name type="scientific">Deinococcus arcticus</name>
    <dbReference type="NCBI Taxonomy" id="2136176"/>
    <lineage>
        <taxon>Bacteria</taxon>
        <taxon>Thermotogati</taxon>
        <taxon>Deinococcota</taxon>
        <taxon>Deinococci</taxon>
        <taxon>Deinococcales</taxon>
        <taxon>Deinococcaceae</taxon>
        <taxon>Deinococcus</taxon>
    </lineage>
</organism>
<comment type="caution">
    <text evidence="2">The sequence shown here is derived from an EMBL/GenBank/DDBJ whole genome shotgun (WGS) entry which is preliminary data.</text>
</comment>
<dbReference type="SUPFAM" id="SSF53756">
    <property type="entry name" value="UDP-Glycosyltransferase/glycogen phosphorylase"/>
    <property type="match status" value="1"/>
</dbReference>
<dbReference type="Proteomes" id="UP000240317">
    <property type="component" value="Unassembled WGS sequence"/>
</dbReference>
<gene>
    <name evidence="2" type="ORF">C8263_14545</name>
</gene>
<reference evidence="2 3" key="1">
    <citation type="submission" date="2018-03" db="EMBL/GenBank/DDBJ databases">
        <title>Draft genome of Deinococcus sp. OD32.</title>
        <authorList>
            <person name="Wang X.-P."/>
            <person name="Du Z.-J."/>
        </authorList>
    </citation>
    <scope>NUCLEOTIDE SEQUENCE [LARGE SCALE GENOMIC DNA]</scope>
    <source>
        <strain evidence="2 3">OD32</strain>
    </source>
</reference>
<keyword evidence="3" id="KW-1185">Reference proteome</keyword>
<dbReference type="Gene3D" id="3.40.50.2000">
    <property type="entry name" value="Glycogen Phosphorylase B"/>
    <property type="match status" value="1"/>
</dbReference>
<dbReference type="AlphaFoldDB" id="A0A2T3W5H8"/>
<feature type="domain" description="Glycosyl transferase family 1" evidence="1">
    <location>
        <begin position="217"/>
        <end position="371"/>
    </location>
</feature>
<dbReference type="InterPro" id="IPR050194">
    <property type="entry name" value="Glycosyltransferase_grp1"/>
</dbReference>
<dbReference type="InterPro" id="IPR001296">
    <property type="entry name" value="Glyco_trans_1"/>
</dbReference>
<dbReference type="Pfam" id="PF00534">
    <property type="entry name" value="Glycos_transf_1"/>
    <property type="match status" value="1"/>
</dbReference>
<evidence type="ECO:0000313" key="2">
    <source>
        <dbReference type="EMBL" id="PTA67129.1"/>
    </source>
</evidence>
<dbReference type="EMBL" id="PYSV01000015">
    <property type="protein sequence ID" value="PTA67129.1"/>
    <property type="molecule type" value="Genomic_DNA"/>
</dbReference>
<name>A0A2T3W5H8_9DEIO</name>
<evidence type="ECO:0000259" key="1">
    <source>
        <dbReference type="Pfam" id="PF00534"/>
    </source>
</evidence>
<dbReference type="PANTHER" id="PTHR45947:SF15">
    <property type="entry name" value="TEICHURONIC ACID BIOSYNTHESIS GLYCOSYLTRANSFERASE TUAC-RELATED"/>
    <property type="match status" value="1"/>
</dbReference>
<evidence type="ECO:0000313" key="3">
    <source>
        <dbReference type="Proteomes" id="UP000240317"/>
    </source>
</evidence>
<accession>A0A2T3W5H8</accession>
<dbReference type="GO" id="GO:0016757">
    <property type="term" value="F:glycosyltransferase activity"/>
    <property type="evidence" value="ECO:0007669"/>
    <property type="project" value="TreeGrafter"/>
</dbReference>
<dbReference type="CDD" id="cd03801">
    <property type="entry name" value="GT4_PimA-like"/>
    <property type="match status" value="1"/>
</dbReference>
<sequence length="398" mass="44572">MLTISGGSQALFSAAPVPMRLRHLPGSLNRSRIVAAMRLVFWQQFYSPHQYALLNALSHHAQVQTVDLVLDQDVSQERQNMHWAALPYEHLTVHRHPDLAQIELLVQQAGTVHVFSGLHLDPTSSTGLRRCTQLGRPVAMMAEAGDWHGHGLKRYPRLALHMWRRLRYGRHLCQILAIGELGVRWYRRVGYPSKCLTPFAYFVAPERLPNATAPAVPEILFVGRALAYKGGELLLQALSHLKDQTWHATLITQGPEREAWERCSRVLGLHDRVTFTDFKPPEQVLRHMADASMLVLPNIADEGWGAVVNEALFQGTPVLCTTLTGASDMVRGVTERGQVTEPTEEALVLALRRQLERGHPSMNDRAQIIKGVKEQWSGESGANRLVQALSPCLHKRGT</sequence>
<protein>
    <recommendedName>
        <fullName evidence="1">Glycosyl transferase family 1 domain-containing protein</fullName>
    </recommendedName>
</protein>
<dbReference type="PANTHER" id="PTHR45947">
    <property type="entry name" value="SULFOQUINOVOSYL TRANSFERASE SQD2"/>
    <property type="match status" value="1"/>
</dbReference>
<proteinExistence type="predicted"/>